<dbReference type="OrthoDB" id="8543at2157"/>
<dbReference type="GO" id="GO:0004134">
    <property type="term" value="F:4-alpha-glucanotransferase activity"/>
    <property type="evidence" value="ECO:0007669"/>
    <property type="project" value="InterPro"/>
</dbReference>
<dbReference type="GO" id="GO:0005980">
    <property type="term" value="P:glycogen catabolic process"/>
    <property type="evidence" value="ECO:0007669"/>
    <property type="project" value="InterPro"/>
</dbReference>
<feature type="domain" description="Glycogen debranching enzyme bacterial and archaeal type N-terminal" evidence="2">
    <location>
        <begin position="20"/>
        <end position="233"/>
    </location>
</feature>
<dbReference type="FunFam" id="1.50.10.10:FF:000073">
    <property type="entry name" value="Glycogen debranching enzyme, hypothetical (TreX-like)"/>
    <property type="match status" value="1"/>
</dbReference>
<dbReference type="GO" id="GO:0004135">
    <property type="term" value="F:amylo-alpha-1,6-glucosidase activity"/>
    <property type="evidence" value="ECO:0007669"/>
    <property type="project" value="InterPro"/>
</dbReference>
<dbReference type="AlphaFoldDB" id="A0A0E3S4C3"/>
<dbReference type="PATRIC" id="fig|1434111.4.peg.2388"/>
<dbReference type="InterPro" id="IPR012341">
    <property type="entry name" value="6hp_glycosidase-like_sf"/>
</dbReference>
<gene>
    <name evidence="3" type="ORF">MSLAZ_1825</name>
</gene>
<dbReference type="Gene3D" id="1.50.10.10">
    <property type="match status" value="1"/>
</dbReference>
<evidence type="ECO:0000313" key="4">
    <source>
        <dbReference type="Proteomes" id="UP000033072"/>
    </source>
</evidence>
<evidence type="ECO:0000313" key="3">
    <source>
        <dbReference type="EMBL" id="AKB75086.1"/>
    </source>
</evidence>
<dbReference type="InterPro" id="IPR024742">
    <property type="entry name" value="Glycogen_debranch_N"/>
</dbReference>
<proteinExistence type="predicted"/>
<name>A0A0E3S4C3_9EURY</name>
<dbReference type="STRING" id="1434111.MSLAZ_1825"/>
<dbReference type="Proteomes" id="UP000033072">
    <property type="component" value="Chromosome"/>
</dbReference>
<dbReference type="KEGG" id="mls:MSLAZ_1825"/>
<feature type="domain" description="Glycogen debranching enzyme C-terminal" evidence="1">
    <location>
        <begin position="283"/>
        <end position="648"/>
    </location>
</feature>
<protein>
    <submittedName>
        <fullName evidence="3">Putative glycogen debranching enzyme, archaeal type, TIGR01561</fullName>
    </submittedName>
</protein>
<evidence type="ECO:0000259" key="2">
    <source>
        <dbReference type="Pfam" id="PF12439"/>
    </source>
</evidence>
<dbReference type="Pfam" id="PF12439">
    <property type="entry name" value="GDE_N"/>
    <property type="match status" value="1"/>
</dbReference>
<dbReference type="InterPro" id="IPR032790">
    <property type="entry name" value="GDE_C"/>
</dbReference>
<dbReference type="PANTHER" id="PTHR10569:SF2">
    <property type="entry name" value="GLYCOGEN DEBRANCHING ENZYME"/>
    <property type="match status" value="1"/>
</dbReference>
<dbReference type="InterPro" id="IPR010401">
    <property type="entry name" value="AGL/Gdb1"/>
</dbReference>
<dbReference type="HOGENOM" id="CLU_026835_0_0_2"/>
<dbReference type="InterPro" id="IPR006451">
    <property type="entry name" value="Glycogen_debranch_arc"/>
</dbReference>
<dbReference type="EMBL" id="CP009515">
    <property type="protein sequence ID" value="AKB75086.1"/>
    <property type="molecule type" value="Genomic_DNA"/>
</dbReference>
<accession>A0A0E3S4C3</accession>
<dbReference type="SUPFAM" id="SSF48208">
    <property type="entry name" value="Six-hairpin glycosidases"/>
    <property type="match status" value="1"/>
</dbReference>
<evidence type="ECO:0000259" key="1">
    <source>
        <dbReference type="Pfam" id="PF06202"/>
    </source>
</evidence>
<dbReference type="Pfam" id="PF06202">
    <property type="entry name" value="GDE_C"/>
    <property type="match status" value="1"/>
</dbReference>
<sequence length="659" mass="73920">MNGGRLGAGFLSTYEEGIKREWIIGNGLGGYASSTVIGAGTRTYHGLLIAAPENSPGRLLLLSSLDEEISIEEEVYRLATHKYPDNICPSGFNYLSEFTRNPFPLWVYQPGDFTVKKKVFMVHNNNTTFVLYDITSQKEGALLRIFPLVSSRDFNLTARSGYLSFFQKAGPVGVELASSNGFTFSLSSNLQYHAEPKWYYNLEYEAEKNRGLNFQEDIFNPGYFESKLEPGTSRFFIAASTADISSLTLEQVDRLYTREANRQNLLALDSKLTEPFALKLLKATDPFVVKNHSTGEKTVIAGYHWYSDWGRDAMISLPGLFLIPYRFDEAKSALNNFARYCRRGLIPNTFPAFGGDPVYNTVDASLWFIHALDRYFAYTKDFLFLSDIWDTVCNIIDNYCKGTDFGIGMDSDCLIQQGPQLTWMDAKVGEWAVTPRAGKACEINALWYNALKTASYMGTLLGEDVSASETLAAGVASNFENVFWNPETNCLFDLIYQDEAGNQVKDPAIRPNQIFAVSLPYTMLSPEKEKMIVDRVEKDLLTPFGLKTLSSDHPLYVGQYRGDALTRDTAYHNGTVWPWLLGAYVKAYLKIHNYSKSSLEDMRILLEGFDTHLEIAGLGTISEVFDGDYPHSPGGSIAQAWSVAEILRAYVEDVLEIKP</sequence>
<organism evidence="3 4">
    <name type="scientific">Methanosarcina lacustris Z-7289</name>
    <dbReference type="NCBI Taxonomy" id="1434111"/>
    <lineage>
        <taxon>Archaea</taxon>
        <taxon>Methanobacteriati</taxon>
        <taxon>Methanobacteriota</taxon>
        <taxon>Stenosarchaea group</taxon>
        <taxon>Methanomicrobia</taxon>
        <taxon>Methanosarcinales</taxon>
        <taxon>Methanosarcinaceae</taxon>
        <taxon>Methanosarcina</taxon>
    </lineage>
</organism>
<dbReference type="PANTHER" id="PTHR10569">
    <property type="entry name" value="GLYCOGEN DEBRANCHING ENZYME"/>
    <property type="match status" value="1"/>
</dbReference>
<dbReference type="NCBIfam" id="TIGR01561">
    <property type="entry name" value="gde_arch"/>
    <property type="match status" value="1"/>
</dbReference>
<dbReference type="RefSeq" id="WP_048126374.1">
    <property type="nucleotide sequence ID" value="NZ_CP009515.1"/>
</dbReference>
<reference evidence="3 4" key="1">
    <citation type="submission" date="2014-07" db="EMBL/GenBank/DDBJ databases">
        <title>Methanogenic archaea and the global carbon cycle.</title>
        <authorList>
            <person name="Henriksen J.R."/>
            <person name="Luke J."/>
            <person name="Reinhart S."/>
            <person name="Benedict M.N."/>
            <person name="Youngblut N.D."/>
            <person name="Metcalf M.E."/>
            <person name="Whitaker R.J."/>
            <person name="Metcalf W.W."/>
        </authorList>
    </citation>
    <scope>NUCLEOTIDE SEQUENCE [LARGE SCALE GENOMIC DNA]</scope>
    <source>
        <strain evidence="3 4">Z-7289</strain>
    </source>
</reference>
<keyword evidence="4" id="KW-1185">Reference proteome</keyword>
<dbReference type="GeneID" id="24806602"/>
<dbReference type="InterPro" id="IPR008928">
    <property type="entry name" value="6-hairpin_glycosidase_sf"/>
</dbReference>